<accession>A0A401YFH4</accession>
<gene>
    <name evidence="9" type="ORF">EHYA_00973</name>
</gene>
<dbReference type="EMBL" id="BIFH01000014">
    <property type="protein sequence ID" value="GCD93329.1"/>
    <property type="molecule type" value="Genomic_DNA"/>
</dbReference>
<protein>
    <submittedName>
        <fullName evidence="9">Membrane protein</fullName>
    </submittedName>
</protein>
<feature type="transmembrane region" description="Helical" evidence="7">
    <location>
        <begin position="171"/>
        <end position="190"/>
    </location>
</feature>
<feature type="domain" description="EamA" evidence="8">
    <location>
        <begin position="141"/>
        <end position="280"/>
    </location>
</feature>
<keyword evidence="10" id="KW-1185">Reference proteome</keyword>
<keyword evidence="4 7" id="KW-1133">Transmembrane helix</keyword>
<evidence type="ECO:0000313" key="10">
    <source>
        <dbReference type="Proteomes" id="UP000286931"/>
    </source>
</evidence>
<feature type="transmembrane region" description="Helical" evidence="7">
    <location>
        <begin position="86"/>
        <end position="108"/>
    </location>
</feature>
<reference evidence="9 10" key="1">
    <citation type="submission" date="2018-12" db="EMBL/GenBank/DDBJ databases">
        <title>Draft genome sequence of Embleya hyalina NBRC 13850T.</title>
        <authorList>
            <person name="Komaki H."/>
            <person name="Hosoyama A."/>
            <person name="Kimura A."/>
            <person name="Ichikawa N."/>
            <person name="Tamura T."/>
        </authorList>
    </citation>
    <scope>NUCLEOTIDE SEQUENCE [LARGE SCALE GENOMIC DNA]</scope>
    <source>
        <strain evidence="9 10">NBRC 13850</strain>
    </source>
</reference>
<proteinExistence type="inferred from homology"/>
<comment type="similarity">
    <text evidence="2">Belongs to the EamA transporter family.</text>
</comment>
<evidence type="ECO:0000256" key="4">
    <source>
        <dbReference type="ARBA" id="ARBA00022989"/>
    </source>
</evidence>
<comment type="caution">
    <text evidence="9">The sequence shown here is derived from an EMBL/GenBank/DDBJ whole genome shotgun (WGS) entry which is preliminary data.</text>
</comment>
<keyword evidence="3 7" id="KW-0812">Transmembrane</keyword>
<organism evidence="9 10">
    <name type="scientific">Embleya hyalina</name>
    <dbReference type="NCBI Taxonomy" id="516124"/>
    <lineage>
        <taxon>Bacteria</taxon>
        <taxon>Bacillati</taxon>
        <taxon>Actinomycetota</taxon>
        <taxon>Actinomycetes</taxon>
        <taxon>Kitasatosporales</taxon>
        <taxon>Streptomycetaceae</taxon>
        <taxon>Embleya</taxon>
    </lineage>
</organism>
<dbReference type="AlphaFoldDB" id="A0A401YFH4"/>
<comment type="subcellular location">
    <subcellularLocation>
        <location evidence="1">Membrane</location>
        <topology evidence="1">Multi-pass membrane protein</topology>
    </subcellularLocation>
</comment>
<evidence type="ECO:0000256" key="7">
    <source>
        <dbReference type="SAM" id="Phobius"/>
    </source>
</evidence>
<feature type="transmembrane region" description="Helical" evidence="7">
    <location>
        <begin position="139"/>
        <end position="159"/>
    </location>
</feature>
<dbReference type="Proteomes" id="UP000286931">
    <property type="component" value="Unassembled WGS sequence"/>
</dbReference>
<dbReference type="Pfam" id="PF00892">
    <property type="entry name" value="EamA"/>
    <property type="match status" value="2"/>
</dbReference>
<sequence>MTRTDSLWAVLVTVIWGVNFVAIDASLDDFPPFLLAALRFGLVAFPAVLFVKRPRTSWKLIIGVGLTVNMGQFAFLFSAMHAGMPAGLSSVVIQCQAMFTVLCAVVMLREIPGRTRLLALGVAAVGMGVIAFGRGQGASLWPFLLVVGAAASWGFGNVLTRKAGIPGGLGLVVWSALAAPLPLLALSLTVEGPSRDLDALTSASWTGVGGLAFTVVLSSWLGYGLWFALLGRRSASAVAPYGLLVPIVGILAAWAVLGERPTWIEALGAAIVLAGIGLASLPRGAGTPAPTPAADAVHPDPIPAARP</sequence>
<evidence type="ECO:0000256" key="2">
    <source>
        <dbReference type="ARBA" id="ARBA00007362"/>
    </source>
</evidence>
<dbReference type="PANTHER" id="PTHR32322:SF9">
    <property type="entry name" value="AMINO-ACID METABOLITE EFFLUX PUMP-RELATED"/>
    <property type="match status" value="1"/>
</dbReference>
<feature type="transmembrane region" description="Helical" evidence="7">
    <location>
        <begin position="210"/>
        <end position="231"/>
    </location>
</feature>
<evidence type="ECO:0000256" key="5">
    <source>
        <dbReference type="ARBA" id="ARBA00023136"/>
    </source>
</evidence>
<evidence type="ECO:0000259" key="8">
    <source>
        <dbReference type="Pfam" id="PF00892"/>
    </source>
</evidence>
<feature type="transmembrane region" description="Helical" evidence="7">
    <location>
        <begin position="33"/>
        <end position="51"/>
    </location>
</feature>
<feature type="transmembrane region" description="Helical" evidence="7">
    <location>
        <begin position="7"/>
        <end position="27"/>
    </location>
</feature>
<dbReference type="GO" id="GO:0016020">
    <property type="term" value="C:membrane"/>
    <property type="evidence" value="ECO:0007669"/>
    <property type="project" value="UniProtKB-SubCell"/>
</dbReference>
<dbReference type="InterPro" id="IPR037185">
    <property type="entry name" value="EmrE-like"/>
</dbReference>
<evidence type="ECO:0000256" key="1">
    <source>
        <dbReference type="ARBA" id="ARBA00004141"/>
    </source>
</evidence>
<dbReference type="RefSeq" id="WP_126635639.1">
    <property type="nucleotide sequence ID" value="NZ_BIFH01000014.1"/>
</dbReference>
<dbReference type="PANTHER" id="PTHR32322">
    <property type="entry name" value="INNER MEMBRANE TRANSPORTER"/>
    <property type="match status" value="1"/>
</dbReference>
<evidence type="ECO:0000313" key="9">
    <source>
        <dbReference type="EMBL" id="GCD93329.1"/>
    </source>
</evidence>
<feature type="domain" description="EamA" evidence="8">
    <location>
        <begin position="7"/>
        <end position="130"/>
    </location>
</feature>
<feature type="compositionally biased region" description="Low complexity" evidence="6">
    <location>
        <begin position="287"/>
        <end position="296"/>
    </location>
</feature>
<dbReference type="InterPro" id="IPR050638">
    <property type="entry name" value="AA-Vitamin_Transporters"/>
</dbReference>
<dbReference type="SUPFAM" id="SSF103481">
    <property type="entry name" value="Multidrug resistance efflux transporter EmrE"/>
    <property type="match status" value="2"/>
</dbReference>
<evidence type="ECO:0000256" key="6">
    <source>
        <dbReference type="SAM" id="MobiDB-lite"/>
    </source>
</evidence>
<dbReference type="OrthoDB" id="9812521at2"/>
<feature type="transmembrane region" description="Helical" evidence="7">
    <location>
        <begin position="58"/>
        <end position="80"/>
    </location>
</feature>
<keyword evidence="5 7" id="KW-0472">Membrane</keyword>
<evidence type="ECO:0000256" key="3">
    <source>
        <dbReference type="ARBA" id="ARBA00022692"/>
    </source>
</evidence>
<feature type="transmembrane region" description="Helical" evidence="7">
    <location>
        <begin position="263"/>
        <end position="281"/>
    </location>
</feature>
<dbReference type="InterPro" id="IPR000620">
    <property type="entry name" value="EamA_dom"/>
</dbReference>
<feature type="transmembrane region" description="Helical" evidence="7">
    <location>
        <begin position="115"/>
        <end position="133"/>
    </location>
</feature>
<feature type="transmembrane region" description="Helical" evidence="7">
    <location>
        <begin position="238"/>
        <end position="257"/>
    </location>
</feature>
<feature type="region of interest" description="Disordered" evidence="6">
    <location>
        <begin position="287"/>
        <end position="307"/>
    </location>
</feature>
<name>A0A401YFH4_9ACTN</name>